<organism evidence="3 4">
    <name type="scientific">Culex pipiens pipiens</name>
    <name type="common">Northern house mosquito</name>
    <dbReference type="NCBI Taxonomy" id="38569"/>
    <lineage>
        <taxon>Eukaryota</taxon>
        <taxon>Metazoa</taxon>
        <taxon>Ecdysozoa</taxon>
        <taxon>Arthropoda</taxon>
        <taxon>Hexapoda</taxon>
        <taxon>Insecta</taxon>
        <taxon>Pterygota</taxon>
        <taxon>Neoptera</taxon>
        <taxon>Endopterygota</taxon>
        <taxon>Diptera</taxon>
        <taxon>Nematocera</taxon>
        <taxon>Culicoidea</taxon>
        <taxon>Culicidae</taxon>
        <taxon>Culicinae</taxon>
        <taxon>Culicini</taxon>
        <taxon>Culex</taxon>
        <taxon>Culex</taxon>
    </lineage>
</organism>
<protein>
    <submittedName>
        <fullName evidence="3">Uncharacterized protein</fullName>
    </submittedName>
</protein>
<keyword evidence="4" id="KW-1185">Reference proteome</keyword>
<name>A0ABD1DD33_CULPP</name>
<evidence type="ECO:0000256" key="1">
    <source>
        <dbReference type="SAM" id="MobiDB-lite"/>
    </source>
</evidence>
<gene>
    <name evidence="3" type="ORF">pipiens_002706</name>
</gene>
<dbReference type="EMBL" id="JBEHCU010006725">
    <property type="protein sequence ID" value="KAL1396389.1"/>
    <property type="molecule type" value="Genomic_DNA"/>
</dbReference>
<evidence type="ECO:0000256" key="2">
    <source>
        <dbReference type="SAM" id="Phobius"/>
    </source>
</evidence>
<accession>A0ABD1DD33</accession>
<evidence type="ECO:0000313" key="3">
    <source>
        <dbReference type="EMBL" id="KAL1396389.1"/>
    </source>
</evidence>
<proteinExistence type="predicted"/>
<feature type="region of interest" description="Disordered" evidence="1">
    <location>
        <begin position="102"/>
        <end position="127"/>
    </location>
</feature>
<keyword evidence="2" id="KW-1133">Transmembrane helix</keyword>
<comment type="caution">
    <text evidence="3">The sequence shown here is derived from an EMBL/GenBank/DDBJ whole genome shotgun (WGS) entry which is preliminary data.</text>
</comment>
<dbReference type="Proteomes" id="UP001562425">
    <property type="component" value="Unassembled WGS sequence"/>
</dbReference>
<sequence>MLCKIWRESYPFIKASARFEVQLPADPESRLDTASMETTVVATRAAKQQFVDGMAYPITAVLAQSCTITYKFHWLTVVLGALLAFCLIAAWVYMVKRPGQNMAPTADDEAPRRKTPGGDDGQESRQK</sequence>
<evidence type="ECO:0000313" key="4">
    <source>
        <dbReference type="Proteomes" id="UP001562425"/>
    </source>
</evidence>
<keyword evidence="2" id="KW-0812">Transmembrane</keyword>
<reference evidence="3 4" key="1">
    <citation type="submission" date="2024-05" db="EMBL/GenBank/DDBJ databases">
        <title>Culex pipiens pipiens assembly and annotation.</title>
        <authorList>
            <person name="Alout H."/>
            <person name="Durand T."/>
        </authorList>
    </citation>
    <scope>NUCLEOTIDE SEQUENCE [LARGE SCALE GENOMIC DNA]</scope>
    <source>
        <strain evidence="3">HA-2024</strain>
        <tissue evidence="3">Whole body</tissue>
    </source>
</reference>
<dbReference type="AlphaFoldDB" id="A0ABD1DD33"/>
<keyword evidence="2" id="KW-0472">Membrane</keyword>
<feature type="transmembrane region" description="Helical" evidence="2">
    <location>
        <begin position="72"/>
        <end position="93"/>
    </location>
</feature>